<dbReference type="Proteomes" id="UP000251721">
    <property type="component" value="Unassembled WGS sequence"/>
</dbReference>
<accession>A0A2X3ER28</accession>
<evidence type="ECO:0000313" key="1">
    <source>
        <dbReference type="EMBL" id="SQC45368.1"/>
    </source>
</evidence>
<gene>
    <name evidence="1" type="ORF">NCTC13465_03920</name>
</gene>
<dbReference type="EMBL" id="UAWQ01000018">
    <property type="protein sequence ID" value="SQC45368.1"/>
    <property type="molecule type" value="Genomic_DNA"/>
</dbReference>
<organism evidence="1 2">
    <name type="scientific">Klebsiella pneumoniae</name>
    <dbReference type="NCBI Taxonomy" id="573"/>
    <lineage>
        <taxon>Bacteria</taxon>
        <taxon>Pseudomonadati</taxon>
        <taxon>Pseudomonadota</taxon>
        <taxon>Gammaproteobacteria</taxon>
        <taxon>Enterobacterales</taxon>
        <taxon>Enterobacteriaceae</taxon>
        <taxon>Klebsiella/Raoultella group</taxon>
        <taxon>Klebsiella</taxon>
        <taxon>Klebsiella pneumoniae complex</taxon>
    </lineage>
</organism>
<proteinExistence type="predicted"/>
<protein>
    <submittedName>
        <fullName evidence="1">Uncharacterized protein</fullName>
    </submittedName>
</protein>
<name>A0A2X3ER28_KLEPN</name>
<dbReference type="AlphaFoldDB" id="A0A2X3ER28"/>
<evidence type="ECO:0000313" key="2">
    <source>
        <dbReference type="Proteomes" id="UP000251721"/>
    </source>
</evidence>
<sequence>MLIMVPSNTPIKVVVIIAAITRARAGPGSPSSPG</sequence>
<reference evidence="1 2" key="1">
    <citation type="submission" date="2018-06" db="EMBL/GenBank/DDBJ databases">
        <authorList>
            <consortium name="Pathogen Informatics"/>
            <person name="Doyle S."/>
        </authorList>
    </citation>
    <scope>NUCLEOTIDE SEQUENCE [LARGE SCALE GENOMIC DNA]</scope>
    <source>
        <strain evidence="1 2">NCTC13465</strain>
    </source>
</reference>